<protein>
    <submittedName>
        <fullName evidence="2">Uncharacterized protein</fullName>
    </submittedName>
</protein>
<dbReference type="EMBL" id="CP089291">
    <property type="protein sequence ID" value="UOF90987.1"/>
    <property type="molecule type" value="Genomic_DNA"/>
</dbReference>
<name>A0ABY4CKE2_9BACL</name>
<keyword evidence="1" id="KW-0472">Membrane</keyword>
<dbReference type="RefSeq" id="WP_347437681.1">
    <property type="nucleotide sequence ID" value="NZ_CP089291.1"/>
</dbReference>
<accession>A0ABY4CKE2</accession>
<feature type="transmembrane region" description="Helical" evidence="1">
    <location>
        <begin position="107"/>
        <end position="126"/>
    </location>
</feature>
<organism evidence="2 3">
    <name type="scientific">Fodinisporobacter ferrooxydans</name>
    <dbReference type="NCBI Taxonomy" id="2901836"/>
    <lineage>
        <taxon>Bacteria</taxon>
        <taxon>Bacillati</taxon>
        <taxon>Bacillota</taxon>
        <taxon>Bacilli</taxon>
        <taxon>Bacillales</taxon>
        <taxon>Alicyclobacillaceae</taxon>
        <taxon>Fodinisporobacter</taxon>
    </lineage>
</organism>
<gene>
    <name evidence="2" type="ORF">LSG31_01515</name>
</gene>
<evidence type="ECO:0000313" key="3">
    <source>
        <dbReference type="Proteomes" id="UP000830167"/>
    </source>
</evidence>
<keyword evidence="1" id="KW-1133">Transmembrane helix</keyword>
<feature type="transmembrane region" description="Helical" evidence="1">
    <location>
        <begin position="6"/>
        <end position="23"/>
    </location>
</feature>
<dbReference type="Proteomes" id="UP000830167">
    <property type="component" value="Chromosome"/>
</dbReference>
<proteinExistence type="predicted"/>
<keyword evidence="3" id="KW-1185">Reference proteome</keyword>
<feature type="transmembrane region" description="Helical" evidence="1">
    <location>
        <begin position="30"/>
        <end position="50"/>
    </location>
</feature>
<feature type="transmembrane region" description="Helical" evidence="1">
    <location>
        <begin position="56"/>
        <end position="75"/>
    </location>
</feature>
<evidence type="ECO:0000313" key="2">
    <source>
        <dbReference type="EMBL" id="UOF90987.1"/>
    </source>
</evidence>
<keyword evidence="1" id="KW-0812">Transmembrane</keyword>
<sequence length="132" mass="15339">MAVNTFILTLFLLIFLTWNIFFLRKQGKLSGLLTFILFAIVFGFIAYFVPINWNGYYVKTLIFITYMLTLALYSLRSSRSKIGSVIASIIFSAGYAIWTYFPDDFDKSIIFFFIAAAVNFVFDTIAKRRRQK</sequence>
<evidence type="ECO:0000256" key="1">
    <source>
        <dbReference type="SAM" id="Phobius"/>
    </source>
</evidence>
<feature type="transmembrane region" description="Helical" evidence="1">
    <location>
        <begin position="82"/>
        <end position="101"/>
    </location>
</feature>
<reference evidence="2" key="1">
    <citation type="submission" date="2021-12" db="EMBL/GenBank/DDBJ databases">
        <title>Alicyclobacillaceae gen. nov., sp. nov., isolated from chalcocite enrichment system.</title>
        <authorList>
            <person name="Jiang Z."/>
        </authorList>
    </citation>
    <scope>NUCLEOTIDE SEQUENCE</scope>
    <source>
        <strain evidence="2">MYW30-H2</strain>
    </source>
</reference>